<dbReference type="AlphaFoldDB" id="K8F3G2"/>
<feature type="region of interest" description="Disordered" evidence="2">
    <location>
        <begin position="427"/>
        <end position="496"/>
    </location>
</feature>
<feature type="region of interest" description="Disordered" evidence="2">
    <location>
        <begin position="30"/>
        <end position="130"/>
    </location>
</feature>
<keyword evidence="1" id="KW-0694">RNA-binding</keyword>
<dbReference type="SMART" id="SM00360">
    <property type="entry name" value="RRM"/>
    <property type="match status" value="3"/>
</dbReference>
<dbReference type="PANTHER" id="PTHR48034">
    <property type="entry name" value="TRANSFORMER-2 SEX-DETERMINING PROTEIN-RELATED"/>
    <property type="match status" value="1"/>
</dbReference>
<evidence type="ECO:0000256" key="1">
    <source>
        <dbReference type="PROSITE-ProRule" id="PRU00176"/>
    </source>
</evidence>
<feature type="compositionally biased region" description="Low complexity" evidence="2">
    <location>
        <begin position="439"/>
        <end position="452"/>
    </location>
</feature>
<dbReference type="PROSITE" id="PS50102">
    <property type="entry name" value="RRM"/>
    <property type="match status" value="3"/>
</dbReference>
<dbReference type="Gene3D" id="3.30.70.330">
    <property type="match status" value="3"/>
</dbReference>
<dbReference type="EMBL" id="FO082270">
    <property type="protein sequence ID" value="CCO66620.1"/>
    <property type="molecule type" value="Genomic_DNA"/>
</dbReference>
<evidence type="ECO:0000259" key="3">
    <source>
        <dbReference type="PROSITE" id="PS50102"/>
    </source>
</evidence>
<dbReference type="SUPFAM" id="SSF54928">
    <property type="entry name" value="RNA-binding domain, RBD"/>
    <property type="match status" value="2"/>
</dbReference>
<sequence length="613" mass="66079">MHHNRQAWAGVESPLKPTISVNVDDFETDEYIDDENGGGQGTTNANSFFPTAGVGGGAFDQQSQRQREEKPTSPSRINFYSPSIPIGGGGGGGGFSSSSPPSAGAHPVGGAQIWGGGGEKATSPPSPLGMMGMMDTTNTIDTNATMMRSSMTSLTTPTTMSNNNNNNQQQQQQRVQLHSNLYIKNLPERVDELQLNAIFSLHGRVESCCVIRDATTQVSRGFGFVKFQTFADAVNAIANMNGKVMHKKAIEVKFANSDSSGTSVNGSNPQFSKQNVFGVAPPTANINIASASTAQQPVVSLENFGSPDQANSVVNNLLSSTANNAANSSIVFEAIAQQQQQLMQQIEMKPSDNIYVKGLPPIMAENDLMRLFSKFGNVIECRLLHASMTTSVGALIRFETVDMATLAVNATNGITLVGATTPLTVRFADSSSKNRRRQNNNATTNNTNNGNNDKSVRNGNQYKPNVENKNNKKSNRYLSTSSPKRGGSKHNNTSYLSTMSSDEINHAGFLADEAENSDLSFSSGEDFAVAAEFRLKLNNLPTLCNDLLLYTTFAPYGAIKWVKTALDDDGRCSSGNAWVAFRRRKDAENASANLRNTKLGERIVQIERTYNSV</sequence>
<feature type="compositionally biased region" description="Polar residues" evidence="2">
    <location>
        <begin position="476"/>
        <end position="496"/>
    </location>
</feature>
<feature type="domain" description="RRM" evidence="3">
    <location>
        <begin position="179"/>
        <end position="257"/>
    </location>
</feature>
<dbReference type="Proteomes" id="UP000198341">
    <property type="component" value="Chromosome 9"/>
</dbReference>
<organism evidence="4 5">
    <name type="scientific">Bathycoccus prasinos</name>
    <dbReference type="NCBI Taxonomy" id="41875"/>
    <lineage>
        <taxon>Eukaryota</taxon>
        <taxon>Viridiplantae</taxon>
        <taxon>Chlorophyta</taxon>
        <taxon>Mamiellophyceae</taxon>
        <taxon>Mamiellales</taxon>
        <taxon>Bathycoccaceae</taxon>
        <taxon>Bathycoccus</taxon>
    </lineage>
</organism>
<keyword evidence="5" id="KW-1185">Reference proteome</keyword>
<dbReference type="RefSeq" id="XP_007511060.1">
    <property type="nucleotide sequence ID" value="XM_007510998.1"/>
</dbReference>
<dbReference type="KEGG" id="bpg:Bathy09g02430"/>
<dbReference type="eggNOG" id="KOG0123">
    <property type="taxonomic scope" value="Eukaryota"/>
</dbReference>
<evidence type="ECO:0000256" key="2">
    <source>
        <dbReference type="SAM" id="MobiDB-lite"/>
    </source>
</evidence>
<protein>
    <recommendedName>
        <fullName evidence="3">RRM domain-containing protein</fullName>
    </recommendedName>
</protein>
<name>K8F3G2_9CHLO</name>
<accession>K8F3G2</accession>
<gene>
    <name evidence="4" type="ORF">Bathy09g02430</name>
</gene>
<evidence type="ECO:0000313" key="5">
    <source>
        <dbReference type="Proteomes" id="UP000198341"/>
    </source>
</evidence>
<dbReference type="InterPro" id="IPR000504">
    <property type="entry name" value="RRM_dom"/>
</dbReference>
<dbReference type="InterPro" id="IPR012677">
    <property type="entry name" value="Nucleotide-bd_a/b_plait_sf"/>
</dbReference>
<dbReference type="InterPro" id="IPR035979">
    <property type="entry name" value="RBD_domain_sf"/>
</dbReference>
<dbReference type="OrthoDB" id="266138at2759"/>
<feature type="domain" description="RRM" evidence="3">
    <location>
        <begin position="533"/>
        <end position="611"/>
    </location>
</feature>
<dbReference type="GeneID" id="19013750"/>
<reference evidence="4 5" key="1">
    <citation type="submission" date="2011-10" db="EMBL/GenBank/DDBJ databases">
        <authorList>
            <person name="Genoscope - CEA"/>
        </authorList>
    </citation>
    <scope>NUCLEOTIDE SEQUENCE [LARGE SCALE GENOMIC DNA]</scope>
    <source>
        <strain evidence="4 5">RCC 1105</strain>
    </source>
</reference>
<dbReference type="InterPro" id="IPR050441">
    <property type="entry name" value="RBM"/>
</dbReference>
<dbReference type="Pfam" id="PF00076">
    <property type="entry name" value="RRM_1"/>
    <property type="match status" value="3"/>
</dbReference>
<evidence type="ECO:0000313" key="4">
    <source>
        <dbReference type="EMBL" id="CCO66620.1"/>
    </source>
</evidence>
<proteinExistence type="predicted"/>
<feature type="domain" description="RRM" evidence="3">
    <location>
        <begin position="352"/>
        <end position="430"/>
    </location>
</feature>
<feature type="compositionally biased region" description="Gly residues" evidence="2">
    <location>
        <begin position="86"/>
        <end position="95"/>
    </location>
</feature>
<dbReference type="GO" id="GO:0003723">
    <property type="term" value="F:RNA binding"/>
    <property type="evidence" value="ECO:0007669"/>
    <property type="project" value="UniProtKB-UniRule"/>
</dbReference>
<feature type="compositionally biased region" description="Low complexity" evidence="2">
    <location>
        <begin position="96"/>
        <end position="110"/>
    </location>
</feature>
<dbReference type="CDD" id="cd00590">
    <property type="entry name" value="RRM_SF"/>
    <property type="match status" value="2"/>
</dbReference>